<dbReference type="RefSeq" id="WP_354613614.1">
    <property type="nucleotide sequence ID" value="NZ_JBEXAE010000001.1"/>
</dbReference>
<gene>
    <name evidence="1" type="ORF">ABXZ36_01135</name>
</gene>
<protein>
    <submittedName>
        <fullName evidence="1">Thioredoxin family protein</fullName>
    </submittedName>
</protein>
<dbReference type="InterPro" id="IPR036249">
    <property type="entry name" value="Thioredoxin-like_sf"/>
</dbReference>
<name>A0ABV2SQ25_9FLAO</name>
<reference evidence="1 2" key="1">
    <citation type="submission" date="2024-07" db="EMBL/GenBank/DDBJ databases">
        <title>The genome sequence of type strain Sediminicola arcticus GDMCC 1.2805.</title>
        <authorList>
            <person name="Liu Y."/>
        </authorList>
    </citation>
    <scope>NUCLEOTIDE SEQUENCE [LARGE SCALE GENOMIC DNA]</scope>
    <source>
        <strain evidence="1 2">GDMCC 1.2805</strain>
    </source>
</reference>
<dbReference type="Proteomes" id="UP001549799">
    <property type="component" value="Unassembled WGS sequence"/>
</dbReference>
<comment type="caution">
    <text evidence="1">The sequence shown here is derived from an EMBL/GenBank/DDBJ whole genome shotgun (WGS) entry which is preliminary data.</text>
</comment>
<dbReference type="SUPFAM" id="SSF52833">
    <property type="entry name" value="Thioredoxin-like"/>
    <property type="match status" value="1"/>
</dbReference>
<dbReference type="Pfam" id="PF14595">
    <property type="entry name" value="Thioredoxin_9"/>
    <property type="match status" value="1"/>
</dbReference>
<proteinExistence type="predicted"/>
<dbReference type="EMBL" id="JBEXAE010000001">
    <property type="protein sequence ID" value="MET6989246.1"/>
    <property type="molecule type" value="Genomic_DNA"/>
</dbReference>
<dbReference type="Gene3D" id="3.40.30.10">
    <property type="entry name" value="Glutaredoxin"/>
    <property type="match status" value="1"/>
</dbReference>
<sequence>MEHKISEKVIKELIYNAISRSFSYNEYRVLLDQLVLKSGTTGVEQSQMYIDYTKLNQQRMKRLDKTIKLSEDVKIRIGEIPYKMIWLVLTESWCGDAAQTIPVIHKLALLNENIFLKIIQRDEHLELMDCFLTKGSRSIPKLLAIDPISNTVLWTWGPRPSEAALLAEEYKKEHGELTPHFKEILQVWYNTDKGKNTVVDLMKLLSLE</sequence>
<evidence type="ECO:0000313" key="1">
    <source>
        <dbReference type="EMBL" id="MET6989246.1"/>
    </source>
</evidence>
<accession>A0ABV2SQ25</accession>
<organism evidence="1 2">
    <name type="scientific">Sediminicola arcticus</name>
    <dbReference type="NCBI Taxonomy" id="1574308"/>
    <lineage>
        <taxon>Bacteria</taxon>
        <taxon>Pseudomonadati</taxon>
        <taxon>Bacteroidota</taxon>
        <taxon>Flavobacteriia</taxon>
        <taxon>Flavobacteriales</taxon>
        <taxon>Flavobacteriaceae</taxon>
        <taxon>Sediminicola</taxon>
    </lineage>
</organism>
<evidence type="ECO:0000313" key="2">
    <source>
        <dbReference type="Proteomes" id="UP001549799"/>
    </source>
</evidence>
<keyword evidence="2" id="KW-1185">Reference proteome</keyword>